<dbReference type="Proteomes" id="UP000003676">
    <property type="component" value="Unassembled WGS sequence"/>
</dbReference>
<evidence type="ECO:0000313" key="1">
    <source>
        <dbReference type="EMBL" id="EEB34249.1"/>
    </source>
</evidence>
<proteinExistence type="predicted"/>
<comment type="caution">
    <text evidence="1">The sequence shown here is derived from an EMBL/GenBank/DDBJ whole genome shotgun (WGS) entry which is preliminary data.</text>
</comment>
<dbReference type="EMBL" id="ABXU01000026">
    <property type="protein sequence ID" value="EEB34249.1"/>
    <property type="molecule type" value="Genomic_DNA"/>
</dbReference>
<organism evidence="1 2">
    <name type="scientific">Desulfovibrio piger ATCC 29098</name>
    <dbReference type="NCBI Taxonomy" id="411464"/>
    <lineage>
        <taxon>Bacteria</taxon>
        <taxon>Pseudomonadati</taxon>
        <taxon>Thermodesulfobacteriota</taxon>
        <taxon>Desulfovibrionia</taxon>
        <taxon>Desulfovibrionales</taxon>
        <taxon>Desulfovibrionaceae</taxon>
        <taxon>Desulfovibrio</taxon>
    </lineage>
</organism>
<gene>
    <name evidence="1" type="ORF">DESPIG_00937</name>
</gene>
<dbReference type="HOGENOM" id="CLU_2422146_0_0_7"/>
<sequence>MLAVARPKTAMTFQALRGMAFFQGRITTSRMTEATSRRKAVVPAGPTRGKMVLASEALAWMEDMETSRSRTETKGDVAEMFMEAVRQPCGG</sequence>
<reference evidence="1 2" key="1">
    <citation type="submission" date="2008-10" db="EMBL/GenBank/DDBJ databases">
        <title>Draft genome sequence of Desulvovibrio piger (ATCC 29098).</title>
        <authorList>
            <person name="Sudarsanam P."/>
            <person name="Ley R."/>
            <person name="Guruge J."/>
            <person name="Turnbaugh P.J."/>
            <person name="Mahowald M."/>
            <person name="Liep D."/>
            <person name="Gordon J."/>
        </authorList>
    </citation>
    <scope>NUCLEOTIDE SEQUENCE [LARGE SCALE GENOMIC DNA]</scope>
    <source>
        <strain evidence="1 2">ATCC 29098</strain>
    </source>
</reference>
<accession>B6WS92</accession>
<name>B6WS92_9BACT</name>
<dbReference type="AlphaFoldDB" id="B6WS92"/>
<evidence type="ECO:0000313" key="2">
    <source>
        <dbReference type="Proteomes" id="UP000003676"/>
    </source>
</evidence>
<reference evidence="1 2" key="2">
    <citation type="submission" date="2008-10" db="EMBL/GenBank/DDBJ databases">
        <authorList>
            <person name="Fulton L."/>
            <person name="Clifton S."/>
            <person name="Fulton B."/>
            <person name="Xu J."/>
            <person name="Minx P."/>
            <person name="Pepin K.H."/>
            <person name="Johnson M."/>
            <person name="Bhonagiri V."/>
            <person name="Nash W.E."/>
            <person name="Mardis E.R."/>
            <person name="Wilson R.K."/>
        </authorList>
    </citation>
    <scope>NUCLEOTIDE SEQUENCE [LARGE SCALE GENOMIC DNA]</scope>
    <source>
        <strain evidence="1 2">ATCC 29098</strain>
    </source>
</reference>
<protein>
    <submittedName>
        <fullName evidence="1">Uncharacterized protein</fullName>
    </submittedName>
</protein>